<evidence type="ECO:0000256" key="3">
    <source>
        <dbReference type="ARBA" id="ARBA00022723"/>
    </source>
</evidence>
<dbReference type="CDD" id="cd11318">
    <property type="entry name" value="AmyAc_bac_fung_AmyA"/>
    <property type="match status" value="1"/>
</dbReference>
<proteinExistence type="inferred from homology"/>
<organism evidence="8">
    <name type="scientific">Magnaporthiopsis poae (strain ATCC 64411 / 73-15)</name>
    <name type="common">Kentucky bluegrass fungus</name>
    <name type="synonym">Magnaporthe poae</name>
    <dbReference type="NCBI Taxonomy" id="644358"/>
    <lineage>
        <taxon>Eukaryota</taxon>
        <taxon>Fungi</taxon>
        <taxon>Dikarya</taxon>
        <taxon>Ascomycota</taxon>
        <taxon>Pezizomycotina</taxon>
        <taxon>Sordariomycetes</taxon>
        <taxon>Sordariomycetidae</taxon>
        <taxon>Magnaporthales</taxon>
        <taxon>Magnaporthaceae</taxon>
        <taxon>Magnaporthiopsis</taxon>
    </lineage>
</organism>
<dbReference type="OrthoDB" id="550577at2759"/>
<dbReference type="PIRSF" id="PIRSF001021">
    <property type="entry name" value="Alph-amls_thrmst"/>
    <property type="match status" value="1"/>
</dbReference>
<protein>
    <recommendedName>
        <fullName evidence="7">Glycosyl hydrolase family 13 catalytic domain-containing protein</fullName>
    </recommendedName>
</protein>
<dbReference type="Pfam" id="PF00128">
    <property type="entry name" value="Alpha-amylase"/>
    <property type="match status" value="1"/>
</dbReference>
<dbReference type="InterPro" id="IPR013780">
    <property type="entry name" value="Glyco_hydro_b"/>
</dbReference>
<dbReference type="PANTHER" id="PTHR43447">
    <property type="entry name" value="ALPHA-AMYLASE"/>
    <property type="match status" value="1"/>
</dbReference>
<dbReference type="EMBL" id="GL877110">
    <property type="protein sequence ID" value="KLU93130.1"/>
    <property type="molecule type" value="Genomic_DNA"/>
</dbReference>
<dbReference type="GO" id="GO:0005509">
    <property type="term" value="F:calcium ion binding"/>
    <property type="evidence" value="ECO:0007669"/>
    <property type="project" value="InterPro"/>
</dbReference>
<accession>A0A0H2UA22</accession>
<dbReference type="AlphaFoldDB" id="A0A0H2UA22"/>
<dbReference type="SUPFAM" id="SSF51011">
    <property type="entry name" value="Glycosyl hydrolase domain"/>
    <property type="match status" value="1"/>
</dbReference>
<evidence type="ECO:0000256" key="5">
    <source>
        <dbReference type="ARBA" id="ARBA00023277"/>
    </source>
</evidence>
<gene>
    <name evidence="8" type="ORF">MAPG_12069</name>
</gene>
<feature type="non-terminal residue" evidence="8">
    <location>
        <position position="510"/>
    </location>
</feature>
<dbReference type="VEuPathDB" id="FungiDB:MAPG_12069"/>
<reference evidence="8" key="1">
    <citation type="submission" date="2010-05" db="EMBL/GenBank/DDBJ databases">
        <title>The Genome Sequence of Magnaporthe poae strain ATCC 64411.</title>
        <authorList>
            <consortium name="The Broad Institute Genome Sequencing Platform"/>
            <consortium name="Broad Institute Genome Sequencing Center for Infectious Disease"/>
            <person name="Ma L.-J."/>
            <person name="Dead R."/>
            <person name="Young S."/>
            <person name="Zeng Q."/>
            <person name="Koehrsen M."/>
            <person name="Alvarado L."/>
            <person name="Berlin A."/>
            <person name="Chapman S.B."/>
            <person name="Chen Z."/>
            <person name="Freedman E."/>
            <person name="Gellesch M."/>
            <person name="Goldberg J."/>
            <person name="Griggs A."/>
            <person name="Gujja S."/>
            <person name="Heilman E.R."/>
            <person name="Heiman D."/>
            <person name="Hepburn T."/>
            <person name="Howarth C."/>
            <person name="Jen D."/>
            <person name="Larson L."/>
            <person name="Mehta T."/>
            <person name="Neiman D."/>
            <person name="Pearson M."/>
            <person name="Roberts A."/>
            <person name="Saif S."/>
            <person name="Shea T."/>
            <person name="Shenoy N."/>
            <person name="Sisk P."/>
            <person name="Stolte C."/>
            <person name="Sykes S."/>
            <person name="Walk T."/>
            <person name="White J."/>
            <person name="Yandava C."/>
            <person name="Haas B."/>
            <person name="Nusbaum C."/>
            <person name="Birren B."/>
        </authorList>
    </citation>
    <scope>NUCLEOTIDE SEQUENCE</scope>
    <source>
        <strain evidence="8">ATCC 64411</strain>
    </source>
</reference>
<dbReference type="InterPro" id="IPR006047">
    <property type="entry name" value="GH13_cat_dom"/>
</dbReference>
<evidence type="ECO:0000313" key="8">
    <source>
        <dbReference type="EMBL" id="KLU93130.1"/>
    </source>
</evidence>
<dbReference type="Gene3D" id="2.40.30.140">
    <property type="match status" value="1"/>
</dbReference>
<dbReference type="Gene3D" id="2.60.40.1180">
    <property type="entry name" value="Golgi alpha-mannosidase II"/>
    <property type="match status" value="1"/>
</dbReference>
<dbReference type="NCBIfam" id="NF006969">
    <property type="entry name" value="PRK09441.1-2"/>
    <property type="match status" value="1"/>
</dbReference>
<keyword evidence="4" id="KW-0378">Hydrolase</keyword>
<feature type="domain" description="Glycosyl hydrolase family 13 catalytic" evidence="7">
    <location>
        <begin position="13"/>
        <end position="428"/>
    </location>
</feature>
<reference evidence="8" key="2">
    <citation type="submission" date="2011-03" db="EMBL/GenBank/DDBJ databases">
        <title>Annotation of Magnaporthe poae ATCC 64411.</title>
        <authorList>
            <person name="Ma L.-J."/>
            <person name="Dead R."/>
            <person name="Young S.K."/>
            <person name="Zeng Q."/>
            <person name="Gargeya S."/>
            <person name="Fitzgerald M."/>
            <person name="Haas B."/>
            <person name="Abouelleil A."/>
            <person name="Alvarado L."/>
            <person name="Arachchi H.M."/>
            <person name="Berlin A."/>
            <person name="Brown A."/>
            <person name="Chapman S.B."/>
            <person name="Chen Z."/>
            <person name="Dunbar C."/>
            <person name="Freedman E."/>
            <person name="Gearin G."/>
            <person name="Gellesch M."/>
            <person name="Goldberg J."/>
            <person name="Griggs A."/>
            <person name="Gujja S."/>
            <person name="Heiman D."/>
            <person name="Howarth C."/>
            <person name="Larson L."/>
            <person name="Lui A."/>
            <person name="MacDonald P.J.P."/>
            <person name="Mehta T."/>
            <person name="Montmayeur A."/>
            <person name="Murphy C."/>
            <person name="Neiman D."/>
            <person name="Pearson M."/>
            <person name="Priest M."/>
            <person name="Roberts A."/>
            <person name="Saif S."/>
            <person name="Shea T."/>
            <person name="Shenoy N."/>
            <person name="Sisk P."/>
            <person name="Stolte C."/>
            <person name="Sykes S."/>
            <person name="Yandava C."/>
            <person name="Wortman J."/>
            <person name="Nusbaum C."/>
            <person name="Birren B."/>
        </authorList>
    </citation>
    <scope>NUCLEOTIDE SEQUENCE</scope>
    <source>
        <strain evidence="8">ATCC 64411</strain>
    </source>
</reference>
<keyword evidence="6" id="KW-0326">Glycosidase</keyword>
<dbReference type="GO" id="GO:0005975">
    <property type="term" value="P:carbohydrate metabolic process"/>
    <property type="evidence" value="ECO:0007669"/>
    <property type="project" value="InterPro"/>
</dbReference>
<evidence type="ECO:0000256" key="6">
    <source>
        <dbReference type="ARBA" id="ARBA00023295"/>
    </source>
</evidence>
<keyword evidence="3" id="KW-0479">Metal-binding</keyword>
<dbReference type="GO" id="GO:0004553">
    <property type="term" value="F:hydrolase activity, hydrolyzing O-glycosyl compounds"/>
    <property type="evidence" value="ECO:0007669"/>
    <property type="project" value="InterPro"/>
</dbReference>
<comment type="cofactor">
    <cofactor evidence="1">
        <name>Ca(2+)</name>
        <dbReference type="ChEBI" id="CHEBI:29108"/>
    </cofactor>
</comment>
<comment type="similarity">
    <text evidence="2">Belongs to the glycosyl hydrolase 13 family.</text>
</comment>
<sequence length="510" mass="57170">MPPDPATPCPRNETLFQAFEWYCPDDGQHWRRLSRDVPRLAALGVTTMWIPPATKGGSGASSNGYDAYDLYDLGEFNQKGTVRTKWGTKKELVALADVAAAHGINLLFDAVLNHKAGADGTERVEARRVDHKGPVSVTRLPSKYYHRRKFVGPVEEVSVWTKFDFPGRKHDSFRWNHAHFTGVDYDDSTHRKAIWLLNGKTWADDVSNEFGNFDYLMFADIDHHNPDVRQELFRWAEWLDGQLQVGGLRLDAVKHYSWHFVRDMLAHVDEARKRRLGDGAKPWLVVGEYSGDDREPMEKYLEVLQDRVSLFDFPLLLNFCRASYDPNADLRTIFAGALCETRPNNAVTFVMNHDTQPGQAVETPISPWFVPAAYTLILLRAHAGLPCVFYAHLYGSRGPSRDNPFMPPGCLAPPMCGGVVLPRLMLARRLYAYGAHVDYFDDPACVGFVRRGHSDHASGAGLAVLINAGWTAASKRMSVRRENPDVGGGGQNNGDGGEAWTDLLGWNWGE</sequence>
<name>A0A0H2UA22_MAGP6</name>
<dbReference type="InterPro" id="IPR013776">
    <property type="entry name" value="A-amylase_thermo"/>
</dbReference>
<dbReference type="SUPFAM" id="SSF51445">
    <property type="entry name" value="(Trans)glycosidases"/>
    <property type="match status" value="1"/>
</dbReference>
<evidence type="ECO:0000256" key="4">
    <source>
        <dbReference type="ARBA" id="ARBA00022801"/>
    </source>
</evidence>
<dbReference type="InterPro" id="IPR017853">
    <property type="entry name" value="GH"/>
</dbReference>
<evidence type="ECO:0000256" key="1">
    <source>
        <dbReference type="ARBA" id="ARBA00001913"/>
    </source>
</evidence>
<evidence type="ECO:0000256" key="2">
    <source>
        <dbReference type="ARBA" id="ARBA00008061"/>
    </source>
</evidence>
<dbReference type="SMART" id="SM00642">
    <property type="entry name" value="Aamy"/>
    <property type="match status" value="1"/>
</dbReference>
<keyword evidence="5" id="KW-0119">Carbohydrate metabolism</keyword>
<evidence type="ECO:0000259" key="7">
    <source>
        <dbReference type="SMART" id="SM00642"/>
    </source>
</evidence>
<dbReference type="Gene3D" id="3.20.20.80">
    <property type="entry name" value="Glycosidases"/>
    <property type="match status" value="1"/>
</dbReference>